<feature type="non-terminal residue" evidence="2">
    <location>
        <position position="241"/>
    </location>
</feature>
<evidence type="ECO:0000313" key="3">
    <source>
        <dbReference type="Proteomes" id="UP000663844"/>
    </source>
</evidence>
<dbReference type="AlphaFoldDB" id="A0A820JDP8"/>
<dbReference type="SUPFAM" id="SSF69318">
    <property type="entry name" value="Integrin alpha N-terminal domain"/>
    <property type="match status" value="1"/>
</dbReference>
<dbReference type="InterPro" id="IPR013517">
    <property type="entry name" value="FG-GAP"/>
</dbReference>
<dbReference type="Gene3D" id="2.130.10.130">
    <property type="entry name" value="Integrin alpha, N-terminal"/>
    <property type="match status" value="2"/>
</dbReference>
<protein>
    <recommendedName>
        <fullName evidence="4">VCBS repeat-containing protein</fullName>
    </recommendedName>
</protein>
<organism evidence="2 3">
    <name type="scientific">Adineta steineri</name>
    <dbReference type="NCBI Taxonomy" id="433720"/>
    <lineage>
        <taxon>Eukaryota</taxon>
        <taxon>Metazoa</taxon>
        <taxon>Spiralia</taxon>
        <taxon>Gnathifera</taxon>
        <taxon>Rotifera</taxon>
        <taxon>Eurotatoria</taxon>
        <taxon>Bdelloidea</taxon>
        <taxon>Adinetida</taxon>
        <taxon>Adinetidae</taxon>
        <taxon>Adineta</taxon>
    </lineage>
</organism>
<comment type="caution">
    <text evidence="2">The sequence shown here is derived from an EMBL/GenBank/DDBJ whole genome shotgun (WGS) entry which is preliminary data.</text>
</comment>
<keyword evidence="1" id="KW-0732">Signal</keyword>
<evidence type="ECO:0000313" key="2">
    <source>
        <dbReference type="EMBL" id="CAF4325085.1"/>
    </source>
</evidence>
<proteinExistence type="predicted"/>
<evidence type="ECO:0008006" key="4">
    <source>
        <dbReference type="Google" id="ProtNLM"/>
    </source>
</evidence>
<dbReference type="Proteomes" id="UP000663844">
    <property type="component" value="Unassembled WGS sequence"/>
</dbReference>
<reference evidence="2" key="1">
    <citation type="submission" date="2021-02" db="EMBL/GenBank/DDBJ databases">
        <authorList>
            <person name="Nowell W R."/>
        </authorList>
    </citation>
    <scope>NUCLEOTIDE SEQUENCE</scope>
</reference>
<evidence type="ECO:0000256" key="1">
    <source>
        <dbReference type="ARBA" id="ARBA00022729"/>
    </source>
</evidence>
<dbReference type="EMBL" id="CAJOAZ010018332">
    <property type="protein sequence ID" value="CAF4325085.1"/>
    <property type="molecule type" value="Genomic_DNA"/>
</dbReference>
<name>A0A820JDP8_9BILA</name>
<sequence length="241" mass="26572">MVVGDFNNDNRLDLACISQITERVFILLGNGNGVFKKNPTLYLEEGSTLSGIIVTHFNGDGYLDIAVTNSHKNSLHVFFGKGDGNFLAEMTFHTGINSYPIDIAVADFNRDGCQDIAVVNQYSRNIGIFFGHGNGSFEMQKTFSTGHYYDPSHLVVGDFNSDTLIDIAVSYEESDFINVMVGYSNGTVHSSTKFHIGTPFIEHQMFVSDLNDDHCLDIIFADAQKVLVFVGDGNGHFETQS</sequence>
<gene>
    <name evidence="2" type="ORF">OXD698_LOCUS47385</name>
</gene>
<dbReference type="Pfam" id="PF13517">
    <property type="entry name" value="FG-GAP_3"/>
    <property type="match status" value="1"/>
</dbReference>
<accession>A0A820JDP8</accession>
<dbReference type="InterPro" id="IPR028994">
    <property type="entry name" value="Integrin_alpha_N"/>
</dbReference>
<dbReference type="PANTHER" id="PTHR46580">
    <property type="entry name" value="SENSOR KINASE-RELATED"/>
    <property type="match status" value="1"/>
</dbReference>